<proteinExistence type="predicted"/>
<feature type="compositionally biased region" description="Polar residues" evidence="1">
    <location>
        <begin position="15"/>
        <end position="32"/>
    </location>
</feature>
<dbReference type="KEGG" id="tfa:BW733_11275"/>
<name>A0A1Q2CZ09_9ACTN</name>
<evidence type="ECO:0000313" key="2">
    <source>
        <dbReference type="EMBL" id="AQP51325.1"/>
    </source>
</evidence>
<accession>A0A1Q2CZ09</accession>
<dbReference type="Proteomes" id="UP000188235">
    <property type="component" value="Chromosome"/>
</dbReference>
<gene>
    <name evidence="2" type="ORF">BW733_11275</name>
</gene>
<evidence type="ECO:0000256" key="1">
    <source>
        <dbReference type="SAM" id="MobiDB-lite"/>
    </source>
</evidence>
<dbReference type="STRING" id="399497.BW733_11275"/>
<keyword evidence="3" id="KW-1185">Reference proteome</keyword>
<protein>
    <submittedName>
        <fullName evidence="2">Uncharacterized protein</fullName>
    </submittedName>
</protein>
<reference evidence="2 3" key="1">
    <citation type="journal article" date="2008" name="Int. J. Syst. Evol. Microbiol.">
        <title>Tessaracoccus flavescens sp. nov., isolated from marine sediment.</title>
        <authorList>
            <person name="Lee D.W."/>
            <person name="Lee S.D."/>
        </authorList>
    </citation>
    <scope>NUCLEOTIDE SEQUENCE [LARGE SCALE GENOMIC DNA]</scope>
    <source>
        <strain evidence="2 3">SST-39T</strain>
    </source>
</reference>
<dbReference type="EMBL" id="CP019607">
    <property type="protein sequence ID" value="AQP51325.1"/>
    <property type="molecule type" value="Genomic_DNA"/>
</dbReference>
<evidence type="ECO:0000313" key="3">
    <source>
        <dbReference type="Proteomes" id="UP000188235"/>
    </source>
</evidence>
<feature type="region of interest" description="Disordered" evidence="1">
    <location>
        <begin position="1"/>
        <end position="56"/>
    </location>
</feature>
<organism evidence="2 3">
    <name type="scientific">Tessaracoccus flavescens</name>
    <dbReference type="NCBI Taxonomy" id="399497"/>
    <lineage>
        <taxon>Bacteria</taxon>
        <taxon>Bacillati</taxon>
        <taxon>Actinomycetota</taxon>
        <taxon>Actinomycetes</taxon>
        <taxon>Propionibacteriales</taxon>
        <taxon>Propionibacteriaceae</taxon>
        <taxon>Tessaracoccus</taxon>
    </lineage>
</organism>
<dbReference type="AlphaFoldDB" id="A0A1Q2CZ09"/>
<sequence length="228" mass="23932">MRMPLWKTRSAMGPGTTSSGQITPTCPSSSWMSARPATMPEISPVTGRGSSAAPGRDAPWRAAMAIASEVRARATSGPSAGPKAKRSGELYGGLAVGERLAERVGRRLRRQRHDVDLPAELAVEYGRIDVRGMAAAGNGQDDDRPGARGRAEVADELHHVEPVEGTGRGLQRVLHVTSLGFSAAMRVPLILAAAADATTDAGRLWRHAVTFGGNLADPLAGLIVQMAQ</sequence>